<organism evidence="2 3">
    <name type="scientific">Noviherbaspirillum pedocola</name>
    <dbReference type="NCBI Taxonomy" id="2801341"/>
    <lineage>
        <taxon>Bacteria</taxon>
        <taxon>Pseudomonadati</taxon>
        <taxon>Pseudomonadota</taxon>
        <taxon>Betaproteobacteria</taxon>
        <taxon>Burkholderiales</taxon>
        <taxon>Oxalobacteraceae</taxon>
        <taxon>Noviherbaspirillum</taxon>
    </lineage>
</organism>
<dbReference type="EMBL" id="JAEPBG010000030">
    <property type="protein sequence ID" value="MBK4738914.1"/>
    <property type="molecule type" value="Genomic_DNA"/>
</dbReference>
<accession>A0A934T3G9</accession>
<comment type="caution">
    <text evidence="2">The sequence shown here is derived from an EMBL/GenBank/DDBJ whole genome shotgun (WGS) entry which is preliminary data.</text>
</comment>
<reference evidence="2" key="1">
    <citation type="submission" date="2021-01" db="EMBL/GenBank/DDBJ databases">
        <title>Genome sequence of strain Noviherbaspirillum sp. DKR-6.</title>
        <authorList>
            <person name="Chaudhary D.K."/>
        </authorList>
    </citation>
    <scope>NUCLEOTIDE SEQUENCE</scope>
    <source>
        <strain evidence="2">DKR-6</strain>
    </source>
</reference>
<evidence type="ECO:0000256" key="1">
    <source>
        <dbReference type="SAM" id="MobiDB-lite"/>
    </source>
</evidence>
<keyword evidence="3" id="KW-1185">Reference proteome</keyword>
<protein>
    <submittedName>
        <fullName evidence="2">Uncharacterized protein</fullName>
    </submittedName>
</protein>
<evidence type="ECO:0000313" key="3">
    <source>
        <dbReference type="Proteomes" id="UP000622890"/>
    </source>
</evidence>
<dbReference type="RefSeq" id="WP_200598285.1">
    <property type="nucleotide sequence ID" value="NZ_JAEPBG010000030.1"/>
</dbReference>
<name>A0A934T3G9_9BURK</name>
<feature type="region of interest" description="Disordered" evidence="1">
    <location>
        <begin position="114"/>
        <end position="136"/>
    </location>
</feature>
<evidence type="ECO:0000313" key="2">
    <source>
        <dbReference type="EMBL" id="MBK4738914.1"/>
    </source>
</evidence>
<proteinExistence type="predicted"/>
<sequence length="158" mass="17238">MVQLYVNPNAGKGPSAVPKAWGFDSSGTVDTIFWGSLNKKWTVDQKAGGYGRETAQKKQREGYFYVGDFASREAAYRFAEAWTQGRAGTPYQYDPANMEQSAIAEGLRTLGQKARAVSSPASSVPPPAPRQQTRKPEFFDQLSAQESNAAATGFVLDF</sequence>
<dbReference type="Proteomes" id="UP000622890">
    <property type="component" value="Unassembled WGS sequence"/>
</dbReference>
<gene>
    <name evidence="2" type="ORF">JJB74_30240</name>
</gene>
<dbReference type="AlphaFoldDB" id="A0A934T3G9"/>